<dbReference type="GO" id="GO:0016757">
    <property type="term" value="F:glycosyltransferase activity"/>
    <property type="evidence" value="ECO:0007669"/>
    <property type="project" value="InterPro"/>
</dbReference>
<feature type="transmembrane region" description="Helical" evidence="2">
    <location>
        <begin position="80"/>
        <end position="97"/>
    </location>
</feature>
<sequence>MKRILVSAYAISPYRGSEYGAAWNTILNLAKEHKLWVLYGISDEHMGDTDSLKNYLKYNHIANVDFIEVRANKLALSINLLNKIGFGWMFYLAYYLWQKSAFDTAKRIVDEQDIQLVHQLGPIGFREPGFLWKLNKPFVWGPIGGTVKIDDRLLVGRSTKSKFLFNSKNIINWYQLQYSSRVRQAMNRANILIAATSADQQNIKKYYGLPSYLLSEQGPIATLELDDNRYLNTLDCLEIIWCGTLIDRKNLSLLLQALAFVKRRKWKLHVVGAGPLLQSLNDLAIALQINDQIEWHGLVERQEALRIMANAHLHIITSITEGNPSVMFEALSYGVPTLTLDHSGMRDTLCERCSIKISVNKQPLMLKEIVSRINFLLDNPAFLNQLSKSTVECSHKHSWPNRLKLLNHWYEEAETNWLTGKQLV</sequence>
<dbReference type="KEGG" id="srd:SD10_10965"/>
<keyword evidence="2" id="KW-1133">Transmembrane helix</keyword>
<dbReference type="PATRIC" id="fig|1379870.5.peg.2389"/>
<dbReference type="Proteomes" id="UP000033054">
    <property type="component" value="Chromosome"/>
</dbReference>
<dbReference type="HOGENOM" id="CLU_052026_1_0_10"/>
<keyword evidence="5" id="KW-1185">Reference proteome</keyword>
<proteinExistence type="predicted"/>
<dbReference type="Pfam" id="PF00534">
    <property type="entry name" value="Glycos_transf_1"/>
    <property type="match status" value="1"/>
</dbReference>
<name>A0A0E3V7D7_9BACT</name>
<evidence type="ECO:0000256" key="1">
    <source>
        <dbReference type="ARBA" id="ARBA00022679"/>
    </source>
</evidence>
<dbReference type="RefSeq" id="WP_046573833.1">
    <property type="nucleotide sequence ID" value="NZ_CP010429.1"/>
</dbReference>
<evidence type="ECO:0000313" key="5">
    <source>
        <dbReference type="Proteomes" id="UP000033054"/>
    </source>
</evidence>
<dbReference type="PANTHER" id="PTHR46401:SF2">
    <property type="entry name" value="GLYCOSYLTRANSFERASE WBBK-RELATED"/>
    <property type="match status" value="1"/>
</dbReference>
<evidence type="ECO:0000259" key="3">
    <source>
        <dbReference type="Pfam" id="PF00534"/>
    </source>
</evidence>
<keyword evidence="1" id="KW-0808">Transferase</keyword>
<protein>
    <recommendedName>
        <fullName evidence="3">Glycosyl transferase family 1 domain-containing protein</fullName>
    </recommendedName>
</protein>
<dbReference type="InterPro" id="IPR001296">
    <property type="entry name" value="Glyco_trans_1"/>
</dbReference>
<dbReference type="CDD" id="cd03801">
    <property type="entry name" value="GT4_PimA-like"/>
    <property type="match status" value="1"/>
</dbReference>
<evidence type="ECO:0000313" key="4">
    <source>
        <dbReference type="EMBL" id="AKD55341.1"/>
    </source>
</evidence>
<evidence type="ECO:0000256" key="2">
    <source>
        <dbReference type="SAM" id="Phobius"/>
    </source>
</evidence>
<dbReference type="OrthoDB" id="596635at2"/>
<gene>
    <name evidence="4" type="ORF">SD10_10965</name>
</gene>
<feature type="domain" description="Glycosyl transferase family 1" evidence="3">
    <location>
        <begin position="239"/>
        <end position="388"/>
    </location>
</feature>
<dbReference type="SUPFAM" id="SSF53756">
    <property type="entry name" value="UDP-Glycosyltransferase/glycogen phosphorylase"/>
    <property type="match status" value="1"/>
</dbReference>
<reference evidence="4 5" key="1">
    <citation type="journal article" date="2014" name="Curr. Microbiol.">
        <title>Spirosoma radiotolerans sp. nov., a gamma-radiation-resistant bacterium isolated from gamma ray-irradiated soil.</title>
        <authorList>
            <person name="Lee J.J."/>
            <person name="Srinivasan S."/>
            <person name="Lim S."/>
            <person name="Joe M."/>
            <person name="Im S."/>
            <person name="Bae S.I."/>
            <person name="Park K.R."/>
            <person name="Han J.H."/>
            <person name="Park S.H."/>
            <person name="Joo B.M."/>
            <person name="Park S.J."/>
            <person name="Kim M.K."/>
        </authorList>
    </citation>
    <scope>NUCLEOTIDE SEQUENCE [LARGE SCALE GENOMIC DNA]</scope>
    <source>
        <strain evidence="4 5">DG5A</strain>
    </source>
</reference>
<dbReference type="STRING" id="1379870.SD10_10965"/>
<organism evidence="4 5">
    <name type="scientific">Spirosoma radiotolerans</name>
    <dbReference type="NCBI Taxonomy" id="1379870"/>
    <lineage>
        <taxon>Bacteria</taxon>
        <taxon>Pseudomonadati</taxon>
        <taxon>Bacteroidota</taxon>
        <taxon>Cytophagia</taxon>
        <taxon>Cytophagales</taxon>
        <taxon>Cytophagaceae</taxon>
        <taxon>Spirosoma</taxon>
    </lineage>
</organism>
<accession>A0A0E3V7D7</accession>
<dbReference type="GO" id="GO:0009103">
    <property type="term" value="P:lipopolysaccharide biosynthetic process"/>
    <property type="evidence" value="ECO:0007669"/>
    <property type="project" value="TreeGrafter"/>
</dbReference>
<keyword evidence="2" id="KW-0812">Transmembrane</keyword>
<dbReference type="Gene3D" id="3.40.50.2000">
    <property type="entry name" value="Glycogen Phosphorylase B"/>
    <property type="match status" value="1"/>
</dbReference>
<dbReference type="AlphaFoldDB" id="A0A0E3V7D7"/>
<keyword evidence="2" id="KW-0472">Membrane</keyword>
<dbReference type="EMBL" id="CP010429">
    <property type="protein sequence ID" value="AKD55341.1"/>
    <property type="molecule type" value="Genomic_DNA"/>
</dbReference>
<dbReference type="PANTHER" id="PTHR46401">
    <property type="entry name" value="GLYCOSYLTRANSFERASE WBBK-RELATED"/>
    <property type="match status" value="1"/>
</dbReference>